<dbReference type="Proteomes" id="UP000821853">
    <property type="component" value="Chromosome 5"/>
</dbReference>
<protein>
    <submittedName>
        <fullName evidence="2">Uncharacterized protein</fullName>
    </submittedName>
</protein>
<comment type="caution">
    <text evidence="2">The sequence shown here is derived from an EMBL/GenBank/DDBJ whole genome shotgun (WGS) entry which is preliminary data.</text>
</comment>
<organism evidence="2 3">
    <name type="scientific">Haemaphysalis longicornis</name>
    <name type="common">Bush tick</name>
    <dbReference type="NCBI Taxonomy" id="44386"/>
    <lineage>
        <taxon>Eukaryota</taxon>
        <taxon>Metazoa</taxon>
        <taxon>Ecdysozoa</taxon>
        <taxon>Arthropoda</taxon>
        <taxon>Chelicerata</taxon>
        <taxon>Arachnida</taxon>
        <taxon>Acari</taxon>
        <taxon>Parasitiformes</taxon>
        <taxon>Ixodida</taxon>
        <taxon>Ixodoidea</taxon>
        <taxon>Ixodidae</taxon>
        <taxon>Haemaphysalinae</taxon>
        <taxon>Haemaphysalis</taxon>
    </lineage>
</organism>
<evidence type="ECO:0000313" key="3">
    <source>
        <dbReference type="Proteomes" id="UP000821853"/>
    </source>
</evidence>
<dbReference type="Pfam" id="PF05380">
    <property type="entry name" value="Peptidase_A17"/>
    <property type="match status" value="1"/>
</dbReference>
<dbReference type="AlphaFoldDB" id="A0A9J6GML4"/>
<keyword evidence="1" id="KW-0732">Signal</keyword>
<proteinExistence type="predicted"/>
<dbReference type="VEuPathDB" id="VectorBase:HLOH_059099"/>
<gene>
    <name evidence="2" type="ORF">HPB48_014495</name>
</gene>
<name>A0A9J6GML4_HAELO</name>
<reference evidence="2 3" key="1">
    <citation type="journal article" date="2020" name="Cell">
        <title>Large-Scale Comparative Analyses of Tick Genomes Elucidate Their Genetic Diversity and Vector Capacities.</title>
        <authorList>
            <consortium name="Tick Genome and Microbiome Consortium (TIGMIC)"/>
            <person name="Jia N."/>
            <person name="Wang J."/>
            <person name="Shi W."/>
            <person name="Du L."/>
            <person name="Sun Y."/>
            <person name="Zhan W."/>
            <person name="Jiang J.F."/>
            <person name="Wang Q."/>
            <person name="Zhang B."/>
            <person name="Ji P."/>
            <person name="Bell-Sakyi L."/>
            <person name="Cui X.M."/>
            <person name="Yuan T.T."/>
            <person name="Jiang B.G."/>
            <person name="Yang W.F."/>
            <person name="Lam T.T."/>
            <person name="Chang Q.C."/>
            <person name="Ding S.J."/>
            <person name="Wang X.J."/>
            <person name="Zhu J.G."/>
            <person name="Ruan X.D."/>
            <person name="Zhao L."/>
            <person name="Wei J.T."/>
            <person name="Ye R.Z."/>
            <person name="Que T.C."/>
            <person name="Du C.H."/>
            <person name="Zhou Y.H."/>
            <person name="Cheng J.X."/>
            <person name="Dai P.F."/>
            <person name="Guo W.B."/>
            <person name="Han X.H."/>
            <person name="Huang E.J."/>
            <person name="Li L.F."/>
            <person name="Wei W."/>
            <person name="Gao Y.C."/>
            <person name="Liu J.Z."/>
            <person name="Shao H.Z."/>
            <person name="Wang X."/>
            <person name="Wang C.C."/>
            <person name="Yang T.C."/>
            <person name="Huo Q.B."/>
            <person name="Li W."/>
            <person name="Chen H.Y."/>
            <person name="Chen S.E."/>
            <person name="Zhou L.G."/>
            <person name="Ni X.B."/>
            <person name="Tian J.H."/>
            <person name="Sheng Y."/>
            <person name="Liu T."/>
            <person name="Pan Y.S."/>
            <person name="Xia L.Y."/>
            <person name="Li J."/>
            <person name="Zhao F."/>
            <person name="Cao W.C."/>
        </authorList>
    </citation>
    <scope>NUCLEOTIDE SEQUENCE [LARGE SCALE GENOMIC DNA]</scope>
    <source>
        <strain evidence="2">HaeL-2018</strain>
    </source>
</reference>
<sequence>MNHFQLAQLSTLLLFTKLFDCDQKQIAALSQEEPVLPSKDRKIFSITWDGDHWLYIYTNSTIPSLNKTLATKRIVLQAIAPTFDPLGAICPFVIKGKLLFQRL</sequence>
<keyword evidence="3" id="KW-1185">Reference proteome</keyword>
<accession>A0A9J6GML4</accession>
<dbReference type="OrthoDB" id="10049357at2759"/>
<feature type="signal peptide" evidence="1">
    <location>
        <begin position="1"/>
        <end position="21"/>
    </location>
</feature>
<dbReference type="InterPro" id="IPR008042">
    <property type="entry name" value="Retrotrans_Pao"/>
</dbReference>
<feature type="chain" id="PRO_5039918944" evidence="1">
    <location>
        <begin position="22"/>
        <end position="103"/>
    </location>
</feature>
<evidence type="ECO:0000256" key="1">
    <source>
        <dbReference type="SAM" id="SignalP"/>
    </source>
</evidence>
<evidence type="ECO:0000313" key="2">
    <source>
        <dbReference type="EMBL" id="KAH9376105.1"/>
    </source>
</evidence>
<dbReference type="EMBL" id="JABSTR010000007">
    <property type="protein sequence ID" value="KAH9376105.1"/>
    <property type="molecule type" value="Genomic_DNA"/>
</dbReference>